<dbReference type="EMBL" id="JBHUNE010000001">
    <property type="protein sequence ID" value="MFD2757117.1"/>
    <property type="molecule type" value="Genomic_DNA"/>
</dbReference>
<gene>
    <name evidence="1" type="ORF">ACFSW7_01845</name>
</gene>
<name>A0ABW5UXK7_9MICO</name>
<proteinExistence type="predicted"/>
<evidence type="ECO:0000313" key="2">
    <source>
        <dbReference type="Proteomes" id="UP001597492"/>
    </source>
</evidence>
<dbReference type="RefSeq" id="WP_019618450.1">
    <property type="nucleotide sequence ID" value="NZ_JBHUNE010000001.1"/>
</dbReference>
<sequence length="123" mass="13368">MAWLKRTPSWRLIDELFQNVESVNSIRVRRTNSGQIDYSFNGLKLSATGGIIVAWGSLPVGYRPNFAQYAGLQSTTGKLLDLTLNVGGGIVFSGGVIGETYRGNFTVFTNQAMPTTHPGIEVT</sequence>
<organism evidence="1 2">
    <name type="scientific">Gulosibacter faecalis</name>
    <dbReference type="NCBI Taxonomy" id="272240"/>
    <lineage>
        <taxon>Bacteria</taxon>
        <taxon>Bacillati</taxon>
        <taxon>Actinomycetota</taxon>
        <taxon>Actinomycetes</taxon>
        <taxon>Micrococcales</taxon>
        <taxon>Microbacteriaceae</taxon>
        <taxon>Gulosibacter</taxon>
    </lineage>
</organism>
<evidence type="ECO:0000313" key="1">
    <source>
        <dbReference type="EMBL" id="MFD2757117.1"/>
    </source>
</evidence>
<dbReference type="Proteomes" id="UP001597492">
    <property type="component" value="Unassembled WGS sequence"/>
</dbReference>
<comment type="caution">
    <text evidence="1">The sequence shown here is derived from an EMBL/GenBank/DDBJ whole genome shotgun (WGS) entry which is preliminary data.</text>
</comment>
<protein>
    <submittedName>
        <fullName evidence="1">Uncharacterized protein</fullName>
    </submittedName>
</protein>
<keyword evidence="2" id="KW-1185">Reference proteome</keyword>
<accession>A0ABW5UXK7</accession>
<reference evidence="2" key="1">
    <citation type="journal article" date="2019" name="Int. J. Syst. Evol. Microbiol.">
        <title>The Global Catalogue of Microorganisms (GCM) 10K type strain sequencing project: providing services to taxonomists for standard genome sequencing and annotation.</title>
        <authorList>
            <consortium name="The Broad Institute Genomics Platform"/>
            <consortium name="The Broad Institute Genome Sequencing Center for Infectious Disease"/>
            <person name="Wu L."/>
            <person name="Ma J."/>
        </authorList>
    </citation>
    <scope>NUCLEOTIDE SEQUENCE [LARGE SCALE GENOMIC DNA]</scope>
    <source>
        <strain evidence="2">TISTR 1514</strain>
    </source>
</reference>